<dbReference type="RefSeq" id="YP_010258378.1">
    <property type="nucleotide sequence ID" value="NC_060488.1"/>
</dbReference>
<proteinExistence type="predicted"/>
<protein>
    <submittedName>
        <fullName evidence="2">ATP synthase F0 subunit 8</fullName>
    </submittedName>
</protein>
<keyword evidence="1" id="KW-1133">Transmembrane helix</keyword>
<accession>U3QY25</accession>
<dbReference type="EMBL" id="KF425518">
    <property type="protein sequence ID" value="AGW95951.1"/>
    <property type="molecule type" value="Genomic_DNA"/>
</dbReference>
<name>U3QY25_9ANNE</name>
<keyword evidence="2" id="KW-0496">Mitochondrion</keyword>
<organism evidence="2">
    <name type="scientific">Tonoscolex birmanicus</name>
    <dbReference type="NCBI Taxonomy" id="1405561"/>
    <lineage>
        <taxon>Eukaryota</taxon>
        <taxon>Metazoa</taxon>
        <taxon>Spiralia</taxon>
        <taxon>Lophotrochozoa</taxon>
        <taxon>Annelida</taxon>
        <taxon>Clitellata</taxon>
        <taxon>Oligochaeta</taxon>
        <taxon>Crassiclitellata</taxon>
        <taxon>Megascolecida</taxon>
        <taxon>Megascolecidae</taxon>
        <taxon>Tonoscolex</taxon>
    </lineage>
</organism>
<feature type="transmembrane region" description="Helical" evidence="1">
    <location>
        <begin position="7"/>
        <end position="29"/>
    </location>
</feature>
<keyword evidence="1" id="KW-0472">Membrane</keyword>
<keyword evidence="1" id="KW-0812">Transmembrane</keyword>
<dbReference type="CTD" id="4509"/>
<evidence type="ECO:0000256" key="1">
    <source>
        <dbReference type="SAM" id="Phobius"/>
    </source>
</evidence>
<gene>
    <name evidence="2" type="primary">ATP8</name>
</gene>
<dbReference type="GeneID" id="70603775"/>
<evidence type="ECO:0000313" key="2">
    <source>
        <dbReference type="EMBL" id="AGW95951.1"/>
    </source>
</evidence>
<reference evidence="2" key="1">
    <citation type="journal article" date="2013" name="Mitochondrial DNA">
        <title>Complete mitochondrial genome of the Burmese giant earthworm, Tonoscolex birmanicus (Clitellata: Megascolecidae).</title>
        <authorList>
            <person name="Wang A.R."/>
            <person name="Hong Y."/>
            <person name="Win T.M."/>
            <person name="Kim I."/>
        </authorList>
    </citation>
    <scope>NUCLEOTIDE SEQUENCE</scope>
    <source>
        <strain evidence="2">OL6301</strain>
    </source>
</reference>
<geneLocation type="mitochondrion" evidence="2"/>
<dbReference type="AlphaFoldDB" id="U3QY25"/>
<sequence length="53" mass="6414">MPHLSPMSWLTAILTFWLVLMLFTSNIWWANTYLFETDTSSKHCQPHTQWQWS</sequence>